<evidence type="ECO:0000259" key="2">
    <source>
        <dbReference type="Pfam" id="PF01757"/>
    </source>
</evidence>
<proteinExistence type="predicted"/>
<feature type="transmembrane region" description="Helical" evidence="1">
    <location>
        <begin position="12"/>
        <end position="30"/>
    </location>
</feature>
<keyword evidence="3" id="KW-0012">Acyltransferase</keyword>
<feature type="transmembrane region" description="Helical" evidence="1">
    <location>
        <begin position="314"/>
        <end position="339"/>
    </location>
</feature>
<feature type="transmembrane region" description="Helical" evidence="1">
    <location>
        <begin position="93"/>
        <end position="114"/>
    </location>
</feature>
<evidence type="ECO:0000256" key="1">
    <source>
        <dbReference type="SAM" id="Phobius"/>
    </source>
</evidence>
<feature type="transmembrane region" description="Helical" evidence="1">
    <location>
        <begin position="283"/>
        <end position="302"/>
    </location>
</feature>
<feature type="transmembrane region" description="Helical" evidence="1">
    <location>
        <begin position="242"/>
        <end position="262"/>
    </location>
</feature>
<feature type="domain" description="Acyltransferase 3" evidence="2">
    <location>
        <begin position="6"/>
        <end position="334"/>
    </location>
</feature>
<organism evidence="3 4">
    <name type="scientific">Geodermatophilus obscurus</name>
    <dbReference type="NCBI Taxonomy" id="1861"/>
    <lineage>
        <taxon>Bacteria</taxon>
        <taxon>Bacillati</taxon>
        <taxon>Actinomycetota</taxon>
        <taxon>Actinomycetes</taxon>
        <taxon>Geodermatophilales</taxon>
        <taxon>Geodermatophilaceae</taxon>
        <taxon>Geodermatophilus</taxon>
    </lineage>
</organism>
<dbReference type="InterPro" id="IPR002656">
    <property type="entry name" value="Acyl_transf_3_dom"/>
</dbReference>
<dbReference type="EMBL" id="FOWE01000007">
    <property type="protein sequence ID" value="SFO39025.1"/>
    <property type="molecule type" value="Genomic_DNA"/>
</dbReference>
<feature type="transmembrane region" description="Helical" evidence="1">
    <location>
        <begin position="200"/>
        <end position="222"/>
    </location>
</feature>
<gene>
    <name evidence="3" type="ORF">SAMN05660359_03103</name>
</gene>
<keyword evidence="3" id="KW-0808">Transferase</keyword>
<dbReference type="OrthoDB" id="8206682at2"/>
<protein>
    <submittedName>
        <fullName evidence="3">Acyltransferase family protein</fullName>
    </submittedName>
</protein>
<keyword evidence="1" id="KW-0472">Membrane</keyword>
<sequence length="351" mass="35071">MSRDRGVDLLRALALAGVVLGHWLVTAPGAPDPVSGRVVTGSPLAAMPGLAPVSWLLQTLALFFLVAGWAAARGGRGPGWAARLRRLTVPVGGLGAGVVALAVALAAAGAAQGVVRTVVVLSLRPLWFLGVYLVLSLATPLMVRLDARLGPGAAVVPLGLALAGSVLAPGTAGTVGTALAAWWVPWQLGVAVARRPLGRGTCVALLAGGTAAVLVLVEVAGLPATAVGVPGAAASNLDPPSAATLALGLAQAGAAGLLLPLLRRASGATADLAVRLGRSALPVFLLHQPLFVLLWLLTLPVAPLPGLHDVPDGAGWLLARAGWVAVLVLVLVLVLARVLRPAAVRGRVPGS</sequence>
<dbReference type="GO" id="GO:0016747">
    <property type="term" value="F:acyltransferase activity, transferring groups other than amino-acyl groups"/>
    <property type="evidence" value="ECO:0007669"/>
    <property type="project" value="InterPro"/>
</dbReference>
<evidence type="ECO:0000313" key="3">
    <source>
        <dbReference type="EMBL" id="SFO39025.1"/>
    </source>
</evidence>
<keyword evidence="4" id="KW-1185">Reference proteome</keyword>
<name>A0A1I5GSP4_9ACTN</name>
<dbReference type="Pfam" id="PF01757">
    <property type="entry name" value="Acyl_transf_3"/>
    <property type="match status" value="1"/>
</dbReference>
<keyword evidence="1" id="KW-1133">Transmembrane helix</keyword>
<dbReference type="Proteomes" id="UP000183642">
    <property type="component" value="Unassembled WGS sequence"/>
</dbReference>
<feature type="transmembrane region" description="Helical" evidence="1">
    <location>
        <begin position="126"/>
        <end position="143"/>
    </location>
</feature>
<feature type="transmembrane region" description="Helical" evidence="1">
    <location>
        <begin position="50"/>
        <end position="72"/>
    </location>
</feature>
<evidence type="ECO:0000313" key="4">
    <source>
        <dbReference type="Proteomes" id="UP000183642"/>
    </source>
</evidence>
<keyword evidence="1" id="KW-0812">Transmembrane</keyword>
<dbReference type="RefSeq" id="WP_075014427.1">
    <property type="nucleotide sequence ID" value="NZ_FOWE01000007.1"/>
</dbReference>
<accession>A0A1I5GSP4</accession>
<dbReference type="AlphaFoldDB" id="A0A1I5GSP4"/>
<reference evidence="4" key="1">
    <citation type="submission" date="2016-10" db="EMBL/GenBank/DDBJ databases">
        <authorList>
            <person name="Varghese N."/>
            <person name="Submissions S."/>
        </authorList>
    </citation>
    <scope>NUCLEOTIDE SEQUENCE [LARGE SCALE GENOMIC DNA]</scope>
    <source>
        <strain evidence="4">DSM 43161</strain>
    </source>
</reference>